<evidence type="ECO:0000256" key="6">
    <source>
        <dbReference type="ARBA" id="ARBA00023239"/>
    </source>
</evidence>
<dbReference type="PANTHER" id="PTHR11002">
    <property type="entry name" value="CARBONIC ANHYDRASE"/>
    <property type="match status" value="1"/>
</dbReference>
<protein>
    <recommendedName>
        <fullName evidence="3 8">Carbonic anhydrase</fullName>
        <ecNumber evidence="3 8">4.2.1.1</ecNumber>
    </recommendedName>
    <alternativeName>
        <fullName evidence="8">Carbonate dehydratase</fullName>
    </alternativeName>
</protein>
<evidence type="ECO:0000313" key="10">
    <source>
        <dbReference type="Proteomes" id="UP001500552"/>
    </source>
</evidence>
<keyword evidence="4" id="KW-0479">Metal-binding</keyword>
<organism evidence="9 10">
    <name type="scientific">Pontibacter saemangeumensis</name>
    <dbReference type="NCBI Taxonomy" id="1084525"/>
    <lineage>
        <taxon>Bacteria</taxon>
        <taxon>Pseudomonadati</taxon>
        <taxon>Bacteroidota</taxon>
        <taxon>Cytophagia</taxon>
        <taxon>Cytophagales</taxon>
        <taxon>Hymenobacteraceae</taxon>
        <taxon>Pontibacter</taxon>
    </lineage>
</organism>
<dbReference type="SUPFAM" id="SSF53056">
    <property type="entry name" value="beta-carbonic anhydrase, cab"/>
    <property type="match status" value="1"/>
</dbReference>
<dbReference type="PROSITE" id="PS00704">
    <property type="entry name" value="PROK_CO2_ANHYDRASE_1"/>
    <property type="match status" value="1"/>
</dbReference>
<evidence type="ECO:0000256" key="5">
    <source>
        <dbReference type="ARBA" id="ARBA00022833"/>
    </source>
</evidence>
<dbReference type="Gene3D" id="3.40.1050.10">
    <property type="entry name" value="Carbonic anhydrase"/>
    <property type="match status" value="1"/>
</dbReference>
<keyword evidence="10" id="KW-1185">Reference proteome</keyword>
<evidence type="ECO:0000256" key="7">
    <source>
        <dbReference type="ARBA" id="ARBA00048348"/>
    </source>
</evidence>
<comment type="caution">
    <text evidence="9">The sequence shown here is derived from an EMBL/GenBank/DDBJ whole genome shotgun (WGS) entry which is preliminary data.</text>
</comment>
<dbReference type="Pfam" id="PF00484">
    <property type="entry name" value="Pro_CA"/>
    <property type="match status" value="1"/>
</dbReference>
<evidence type="ECO:0000256" key="1">
    <source>
        <dbReference type="ARBA" id="ARBA00001947"/>
    </source>
</evidence>
<dbReference type="CDD" id="cd00883">
    <property type="entry name" value="beta_CA_cladeA"/>
    <property type="match status" value="1"/>
</dbReference>
<comment type="cofactor">
    <cofactor evidence="1">
        <name>Zn(2+)</name>
        <dbReference type="ChEBI" id="CHEBI:29105"/>
    </cofactor>
</comment>
<dbReference type="EC" id="4.2.1.1" evidence="3 8"/>
<comment type="function">
    <text evidence="8">Reversible hydration of carbon dioxide.</text>
</comment>
<dbReference type="Proteomes" id="UP001500552">
    <property type="component" value="Unassembled WGS sequence"/>
</dbReference>
<dbReference type="PANTHER" id="PTHR11002:SF76">
    <property type="entry name" value="CARBONIC ANHYDRASE"/>
    <property type="match status" value="1"/>
</dbReference>
<evidence type="ECO:0000256" key="8">
    <source>
        <dbReference type="RuleBase" id="RU003956"/>
    </source>
</evidence>
<dbReference type="SMART" id="SM00947">
    <property type="entry name" value="Pro_CA"/>
    <property type="match status" value="1"/>
</dbReference>
<dbReference type="InterPro" id="IPR001765">
    <property type="entry name" value="Carbonic_anhydrase"/>
</dbReference>
<gene>
    <name evidence="9" type="primary">can_2</name>
    <name evidence="9" type="ORF">GCM10023188_33680</name>
</gene>
<evidence type="ECO:0000256" key="4">
    <source>
        <dbReference type="ARBA" id="ARBA00022723"/>
    </source>
</evidence>
<dbReference type="RefSeq" id="WP_345160700.1">
    <property type="nucleotide sequence ID" value="NZ_BAABHC010000016.1"/>
</dbReference>
<dbReference type="InterPro" id="IPR015892">
    <property type="entry name" value="Carbonic_anhydrase_CS"/>
</dbReference>
<dbReference type="EMBL" id="BAABHC010000016">
    <property type="protein sequence ID" value="GAA4438358.1"/>
    <property type="molecule type" value="Genomic_DNA"/>
</dbReference>
<accession>A0ABP8LXT3</accession>
<evidence type="ECO:0000256" key="3">
    <source>
        <dbReference type="ARBA" id="ARBA00012925"/>
    </source>
</evidence>
<name>A0ABP8LXT3_9BACT</name>
<evidence type="ECO:0000313" key="9">
    <source>
        <dbReference type="EMBL" id="GAA4438358.1"/>
    </source>
</evidence>
<comment type="similarity">
    <text evidence="2 8">Belongs to the beta-class carbonic anhydrase family.</text>
</comment>
<dbReference type="InterPro" id="IPR036874">
    <property type="entry name" value="Carbonic_anhydrase_sf"/>
</dbReference>
<comment type="catalytic activity">
    <reaction evidence="7 8">
        <text>hydrogencarbonate + H(+) = CO2 + H2O</text>
        <dbReference type="Rhea" id="RHEA:10748"/>
        <dbReference type="ChEBI" id="CHEBI:15377"/>
        <dbReference type="ChEBI" id="CHEBI:15378"/>
        <dbReference type="ChEBI" id="CHEBI:16526"/>
        <dbReference type="ChEBI" id="CHEBI:17544"/>
        <dbReference type="EC" id="4.2.1.1"/>
    </reaction>
</comment>
<keyword evidence="5 8" id="KW-0862">Zinc</keyword>
<proteinExistence type="inferred from homology"/>
<sequence length="217" mass="24972">MEKIFENNKKWVEQRLSEDSEYFTKLAQGQEPRYLFIGCSDSRVPAGEITGTGPGEMFVHRNIANLVVHTDMNLLSVLQYAVEVLKVKDIMVCGHYGCGGVAAAASNRQFGLIDNWLRNIKDVVRLHEREFMSIYDEEQRLRRLVELNVIEQVHNLSKTSIIQNAMQTDNPPKLHGLVYDIKEGLLRDLKVNVASFRRYEHIYSVEQETVSEMEKEA</sequence>
<keyword evidence="6 8" id="KW-0456">Lyase</keyword>
<evidence type="ECO:0000256" key="2">
    <source>
        <dbReference type="ARBA" id="ARBA00006217"/>
    </source>
</evidence>
<dbReference type="PROSITE" id="PS00705">
    <property type="entry name" value="PROK_CO2_ANHYDRASE_2"/>
    <property type="match status" value="1"/>
</dbReference>
<reference evidence="10" key="1">
    <citation type="journal article" date="2019" name="Int. J. Syst. Evol. Microbiol.">
        <title>The Global Catalogue of Microorganisms (GCM) 10K type strain sequencing project: providing services to taxonomists for standard genome sequencing and annotation.</title>
        <authorList>
            <consortium name="The Broad Institute Genomics Platform"/>
            <consortium name="The Broad Institute Genome Sequencing Center for Infectious Disease"/>
            <person name="Wu L."/>
            <person name="Ma J."/>
        </authorList>
    </citation>
    <scope>NUCLEOTIDE SEQUENCE [LARGE SCALE GENOMIC DNA]</scope>
    <source>
        <strain evidence="10">JCM 17926</strain>
    </source>
</reference>